<evidence type="ECO:0000256" key="4">
    <source>
        <dbReference type="ARBA" id="ARBA00023015"/>
    </source>
</evidence>
<comment type="similarity">
    <text evidence="1 6">Belongs to the NusB family.</text>
</comment>
<reference evidence="8" key="1">
    <citation type="submission" date="2022-01" db="EMBL/GenBank/DDBJ databases">
        <title>Collection of gut derived symbiotic bacterial strains cultured from healthy donors.</title>
        <authorList>
            <person name="Lin H."/>
            <person name="Kohout C."/>
            <person name="Waligurski E."/>
            <person name="Pamer E.G."/>
        </authorList>
    </citation>
    <scope>NUCLEOTIDE SEQUENCE</scope>
    <source>
        <strain evidence="8">DFI.7.46</strain>
    </source>
</reference>
<protein>
    <recommendedName>
        <fullName evidence="6">Transcription antitermination protein NusB</fullName>
    </recommendedName>
    <alternativeName>
        <fullName evidence="6">Antitermination factor NusB</fullName>
    </alternativeName>
</protein>
<dbReference type="GO" id="GO:0031564">
    <property type="term" value="P:transcription antitermination"/>
    <property type="evidence" value="ECO:0007669"/>
    <property type="project" value="UniProtKB-KW"/>
</dbReference>
<evidence type="ECO:0000259" key="7">
    <source>
        <dbReference type="Pfam" id="PF01029"/>
    </source>
</evidence>
<dbReference type="SUPFAM" id="SSF48013">
    <property type="entry name" value="NusB-like"/>
    <property type="match status" value="1"/>
</dbReference>
<comment type="caution">
    <text evidence="8">The sequence shown here is derived from an EMBL/GenBank/DDBJ whole genome shotgun (WGS) entry which is preliminary data.</text>
</comment>
<evidence type="ECO:0000313" key="8">
    <source>
        <dbReference type="EMBL" id="MCG4617695.1"/>
    </source>
</evidence>
<organism evidence="8 9">
    <name type="scientific">Varibaculum cambriense</name>
    <dbReference type="NCBI Taxonomy" id="184870"/>
    <lineage>
        <taxon>Bacteria</taxon>
        <taxon>Bacillati</taxon>
        <taxon>Actinomycetota</taxon>
        <taxon>Actinomycetes</taxon>
        <taxon>Actinomycetales</taxon>
        <taxon>Actinomycetaceae</taxon>
        <taxon>Varibaculum</taxon>
    </lineage>
</organism>
<evidence type="ECO:0000313" key="9">
    <source>
        <dbReference type="Proteomes" id="UP001200537"/>
    </source>
</evidence>
<dbReference type="PANTHER" id="PTHR11078:SF3">
    <property type="entry name" value="ANTITERMINATION NUSB DOMAIN-CONTAINING PROTEIN"/>
    <property type="match status" value="1"/>
</dbReference>
<keyword evidence="2 6" id="KW-0889">Transcription antitermination</keyword>
<dbReference type="InterPro" id="IPR035926">
    <property type="entry name" value="NusB-like_sf"/>
</dbReference>
<evidence type="ECO:0000256" key="6">
    <source>
        <dbReference type="HAMAP-Rule" id="MF_00073"/>
    </source>
</evidence>
<dbReference type="HAMAP" id="MF_00073">
    <property type="entry name" value="NusB"/>
    <property type="match status" value="1"/>
</dbReference>
<dbReference type="AlphaFoldDB" id="A0AAJ1EXR7"/>
<dbReference type="GO" id="GO:0006353">
    <property type="term" value="P:DNA-templated transcription termination"/>
    <property type="evidence" value="ECO:0007669"/>
    <property type="project" value="UniProtKB-UniRule"/>
</dbReference>
<evidence type="ECO:0000256" key="1">
    <source>
        <dbReference type="ARBA" id="ARBA00005952"/>
    </source>
</evidence>
<keyword evidence="3 6" id="KW-0694">RNA-binding</keyword>
<proteinExistence type="inferred from homology"/>
<name>A0AAJ1EXR7_9ACTO</name>
<sequence length="150" mass="16867">MSKNRLSRRTKARRRAVDTLYEANLKGLDQDPEDLRELVLARQHLTTAQTTLPDYAAEIAEGVAEHLFDIDMTLSQYSRAWALDRMPKPDLAILRCGVWEILYNEDVPWKIAVDEAVGTARAISTPESPDFINGVLDAIGRSTDNNPSEK</sequence>
<dbReference type="PANTHER" id="PTHR11078">
    <property type="entry name" value="N UTILIZATION SUBSTANCE PROTEIN B-RELATED"/>
    <property type="match status" value="1"/>
</dbReference>
<feature type="domain" description="NusB/RsmB/TIM44" evidence="7">
    <location>
        <begin position="11"/>
        <end position="140"/>
    </location>
</feature>
<evidence type="ECO:0000256" key="3">
    <source>
        <dbReference type="ARBA" id="ARBA00022884"/>
    </source>
</evidence>
<evidence type="ECO:0000256" key="5">
    <source>
        <dbReference type="ARBA" id="ARBA00023163"/>
    </source>
</evidence>
<keyword evidence="4 6" id="KW-0805">Transcription regulation</keyword>
<dbReference type="EMBL" id="JAKNHJ010000006">
    <property type="protein sequence ID" value="MCG4617695.1"/>
    <property type="molecule type" value="Genomic_DNA"/>
</dbReference>
<comment type="function">
    <text evidence="6">Involved in transcription antitermination. Required for transcription of ribosomal RNA (rRNA) genes. Binds specifically to the boxA antiterminator sequence of the ribosomal RNA (rrn) operons.</text>
</comment>
<dbReference type="GO" id="GO:0003723">
    <property type="term" value="F:RNA binding"/>
    <property type="evidence" value="ECO:0007669"/>
    <property type="project" value="UniProtKB-UniRule"/>
</dbReference>
<gene>
    <name evidence="6 8" type="primary">nusB</name>
    <name evidence="8" type="ORF">L0M99_04185</name>
</gene>
<evidence type="ECO:0000256" key="2">
    <source>
        <dbReference type="ARBA" id="ARBA00022814"/>
    </source>
</evidence>
<dbReference type="Pfam" id="PF01029">
    <property type="entry name" value="NusB"/>
    <property type="match status" value="1"/>
</dbReference>
<dbReference type="InterPro" id="IPR006027">
    <property type="entry name" value="NusB_RsmB_TIM44"/>
</dbReference>
<dbReference type="Proteomes" id="UP001200537">
    <property type="component" value="Unassembled WGS sequence"/>
</dbReference>
<dbReference type="NCBIfam" id="TIGR01951">
    <property type="entry name" value="nusB"/>
    <property type="match status" value="1"/>
</dbReference>
<keyword evidence="5 6" id="KW-0804">Transcription</keyword>
<dbReference type="GO" id="GO:0005829">
    <property type="term" value="C:cytosol"/>
    <property type="evidence" value="ECO:0007669"/>
    <property type="project" value="TreeGrafter"/>
</dbReference>
<accession>A0AAJ1EXR7</accession>
<dbReference type="Gene3D" id="1.10.940.10">
    <property type="entry name" value="NusB-like"/>
    <property type="match status" value="1"/>
</dbReference>
<dbReference type="InterPro" id="IPR011605">
    <property type="entry name" value="NusB_fam"/>
</dbReference>
<dbReference type="RefSeq" id="WP_024058829.1">
    <property type="nucleotide sequence ID" value="NZ_JAGZVZ010000010.1"/>
</dbReference>